<dbReference type="Proteomes" id="UP000190648">
    <property type="component" value="Unassembled WGS sequence"/>
</dbReference>
<dbReference type="GO" id="GO:0045957">
    <property type="term" value="P:negative regulation of complement activation, alternative pathway"/>
    <property type="evidence" value="ECO:0007669"/>
    <property type="project" value="TreeGrafter"/>
</dbReference>
<dbReference type="GO" id="GO:0032703">
    <property type="term" value="P:negative regulation of interleukin-2 production"/>
    <property type="evidence" value="ECO:0007669"/>
    <property type="project" value="InterPro"/>
</dbReference>
<dbReference type="PANTHER" id="PTHR15466:SF2">
    <property type="entry name" value="V-SET AND IMMUNOGLOBULIN DOMAIN-CONTAINING PROTEIN 4"/>
    <property type="match status" value="1"/>
</dbReference>
<dbReference type="GO" id="GO:0043031">
    <property type="term" value="P:negative regulation of macrophage activation"/>
    <property type="evidence" value="ECO:0007669"/>
    <property type="project" value="InterPro"/>
</dbReference>
<dbReference type="InterPro" id="IPR013783">
    <property type="entry name" value="Ig-like_fold"/>
</dbReference>
<evidence type="ECO:0000313" key="4">
    <source>
        <dbReference type="EMBL" id="OPJ89322.1"/>
    </source>
</evidence>
<dbReference type="InterPro" id="IPR007110">
    <property type="entry name" value="Ig-like_dom"/>
</dbReference>
<proteinExistence type="predicted"/>
<dbReference type="PANTHER" id="PTHR15466">
    <property type="entry name" value="V-SET AND IMMUNOGLOBULIN DOMAIN CONTAINING 4"/>
    <property type="match status" value="1"/>
</dbReference>
<protein>
    <recommendedName>
        <fullName evidence="3">Ig-like domain-containing protein</fullName>
    </recommendedName>
</protein>
<dbReference type="InterPro" id="IPR003599">
    <property type="entry name" value="Ig_sub"/>
</dbReference>
<dbReference type="InterPro" id="IPR003598">
    <property type="entry name" value="Ig_sub2"/>
</dbReference>
<dbReference type="Pfam" id="PF13927">
    <property type="entry name" value="Ig_3"/>
    <property type="match status" value="1"/>
</dbReference>
<dbReference type="SUPFAM" id="SSF48726">
    <property type="entry name" value="Immunoglobulin"/>
    <property type="match status" value="1"/>
</dbReference>
<gene>
    <name evidence="4" type="ORF">AV530_003571</name>
</gene>
<dbReference type="SMART" id="SM00409">
    <property type="entry name" value="IG"/>
    <property type="match status" value="1"/>
</dbReference>
<dbReference type="SMART" id="SM00408">
    <property type="entry name" value="IGc2"/>
    <property type="match status" value="1"/>
</dbReference>
<evidence type="ECO:0000256" key="2">
    <source>
        <dbReference type="SAM" id="SignalP"/>
    </source>
</evidence>
<dbReference type="EMBL" id="LSYS01001150">
    <property type="protein sequence ID" value="OPJ89322.1"/>
    <property type="molecule type" value="Genomic_DNA"/>
</dbReference>
<name>A0A1V4KY35_PATFA</name>
<dbReference type="AlphaFoldDB" id="A0A1V4KY35"/>
<comment type="caution">
    <text evidence="4">The sequence shown here is derived from an EMBL/GenBank/DDBJ whole genome shotgun (WGS) entry which is preliminary data.</text>
</comment>
<keyword evidence="5" id="KW-1185">Reference proteome</keyword>
<keyword evidence="1" id="KW-0812">Transmembrane</keyword>
<dbReference type="GO" id="GO:0001851">
    <property type="term" value="F:complement component C3b binding"/>
    <property type="evidence" value="ECO:0007669"/>
    <property type="project" value="TreeGrafter"/>
</dbReference>
<keyword evidence="2" id="KW-0732">Signal</keyword>
<dbReference type="PROSITE" id="PS50835">
    <property type="entry name" value="IG_LIKE"/>
    <property type="match status" value="1"/>
</dbReference>
<evidence type="ECO:0000259" key="3">
    <source>
        <dbReference type="PROSITE" id="PS50835"/>
    </source>
</evidence>
<dbReference type="InterPro" id="IPR036179">
    <property type="entry name" value="Ig-like_dom_sf"/>
</dbReference>
<accession>A0A1V4KY35</accession>
<feature type="transmembrane region" description="Helical" evidence="1">
    <location>
        <begin position="209"/>
        <end position="232"/>
    </location>
</feature>
<feature type="signal peptide" evidence="2">
    <location>
        <begin position="1"/>
        <end position="21"/>
    </location>
</feature>
<sequence length="365" mass="38646">MGPGTLVRVAALLSPLLLSSAFLDLRGLNEIKGVWKGSVTLPCVYVPVQDFVQQTLTWTMVTWTASNNSLIVKEITMKVEVVRVAVTKPVVVAGERGLTVPAGARTSLSCVASGSPPISYRWFRSSPGGKARLLGHQAELAWDSAQPSDSGTYYCEAQSRAGAAQRSDAVRLTGNVPQSVPTDLPAATLVSGRDAISKGPPVVTGAPRAVLPVSVLAAVLAGAAIGALVAALRRRRRDKAEPLYEVAFHSTADVTGLEADVEAPVKCLHKETNSKTETSNDTFNMKDSVHGSMCTRKDPEYENLVTVWLGAMLLAVAPARGTLKSVFLCWDMPGRGAVDRALAFTAQQILVLPPACPFLLECGKG</sequence>
<feature type="domain" description="Ig-like" evidence="3">
    <location>
        <begin position="89"/>
        <end position="173"/>
    </location>
</feature>
<organism evidence="4 5">
    <name type="scientific">Patagioenas fasciata monilis</name>
    <dbReference type="NCBI Taxonomy" id="372326"/>
    <lineage>
        <taxon>Eukaryota</taxon>
        <taxon>Metazoa</taxon>
        <taxon>Chordata</taxon>
        <taxon>Craniata</taxon>
        <taxon>Vertebrata</taxon>
        <taxon>Euteleostomi</taxon>
        <taxon>Archelosauria</taxon>
        <taxon>Archosauria</taxon>
        <taxon>Dinosauria</taxon>
        <taxon>Saurischia</taxon>
        <taxon>Theropoda</taxon>
        <taxon>Coelurosauria</taxon>
        <taxon>Aves</taxon>
        <taxon>Neognathae</taxon>
        <taxon>Neoaves</taxon>
        <taxon>Columbimorphae</taxon>
        <taxon>Columbiformes</taxon>
        <taxon>Columbidae</taxon>
        <taxon>Patagioenas</taxon>
    </lineage>
</organism>
<dbReference type="OrthoDB" id="9448246at2759"/>
<evidence type="ECO:0000256" key="1">
    <source>
        <dbReference type="SAM" id="Phobius"/>
    </source>
</evidence>
<keyword evidence="1" id="KW-0472">Membrane</keyword>
<evidence type="ECO:0000313" key="5">
    <source>
        <dbReference type="Proteomes" id="UP000190648"/>
    </source>
</evidence>
<dbReference type="Gene3D" id="2.60.40.10">
    <property type="entry name" value="Immunoglobulins"/>
    <property type="match status" value="1"/>
</dbReference>
<dbReference type="InterPro" id="IPR039939">
    <property type="entry name" value="VSIG4"/>
</dbReference>
<dbReference type="GO" id="GO:0042130">
    <property type="term" value="P:negative regulation of T cell proliferation"/>
    <property type="evidence" value="ECO:0007669"/>
    <property type="project" value="InterPro"/>
</dbReference>
<reference evidence="4 5" key="1">
    <citation type="submission" date="2016-02" db="EMBL/GenBank/DDBJ databases">
        <title>Band-tailed pigeon sequencing and assembly.</title>
        <authorList>
            <person name="Soares A.E."/>
            <person name="Novak B.J."/>
            <person name="Rice E.S."/>
            <person name="O'Connell B."/>
            <person name="Chang D."/>
            <person name="Weber S."/>
            <person name="Shapiro B."/>
        </authorList>
    </citation>
    <scope>NUCLEOTIDE SEQUENCE [LARGE SCALE GENOMIC DNA]</scope>
    <source>
        <strain evidence="4">BTP2013</strain>
        <tissue evidence="4">Blood</tissue>
    </source>
</reference>
<feature type="chain" id="PRO_5013319575" description="Ig-like domain-containing protein" evidence="2">
    <location>
        <begin position="22"/>
        <end position="365"/>
    </location>
</feature>
<keyword evidence="1" id="KW-1133">Transmembrane helix</keyword>